<reference evidence="6 7" key="1">
    <citation type="submission" date="2016-05" db="EMBL/GenBank/DDBJ databases">
        <authorList>
            <person name="Lavstsen T."/>
            <person name="Jespersen J.S."/>
        </authorList>
    </citation>
    <scope>NUCLEOTIDE SEQUENCE [LARGE SCALE GENOMIC DNA]</scope>
    <source>
        <strain evidence="6 7">B7-9</strain>
    </source>
</reference>
<dbReference type="Gene3D" id="3.90.1150.10">
    <property type="entry name" value="Aspartate Aminotransferase, domain 1"/>
    <property type="match status" value="1"/>
</dbReference>
<dbReference type="RefSeq" id="WP_097651610.1">
    <property type="nucleotide sequence ID" value="NZ_LYXE01000063.1"/>
</dbReference>
<feature type="domain" description="Aminotransferase class V" evidence="5">
    <location>
        <begin position="21"/>
        <end position="356"/>
    </location>
</feature>
<dbReference type="PANTHER" id="PTHR43586:SF15">
    <property type="entry name" value="BLR3095 PROTEIN"/>
    <property type="match status" value="1"/>
</dbReference>
<evidence type="ECO:0000256" key="3">
    <source>
        <dbReference type="RuleBase" id="RU004075"/>
    </source>
</evidence>
<evidence type="ECO:0000313" key="7">
    <source>
        <dbReference type="Proteomes" id="UP000220922"/>
    </source>
</evidence>
<dbReference type="OrthoDB" id="9804366at2"/>
<proteinExistence type="inferred from homology"/>
<protein>
    <submittedName>
        <fullName evidence="6">Aminotransferase V</fullName>
    </submittedName>
</protein>
<keyword evidence="7" id="KW-1185">Reference proteome</keyword>
<dbReference type="InterPro" id="IPR015424">
    <property type="entry name" value="PyrdxlP-dep_Trfase"/>
</dbReference>
<dbReference type="InterPro" id="IPR015421">
    <property type="entry name" value="PyrdxlP-dep_Trfase_major"/>
</dbReference>
<organism evidence="6 7">
    <name type="scientific">Candidatus Chloroploca asiatica</name>
    <dbReference type="NCBI Taxonomy" id="1506545"/>
    <lineage>
        <taxon>Bacteria</taxon>
        <taxon>Bacillati</taxon>
        <taxon>Chloroflexota</taxon>
        <taxon>Chloroflexia</taxon>
        <taxon>Chloroflexales</taxon>
        <taxon>Chloroflexineae</taxon>
        <taxon>Oscillochloridaceae</taxon>
        <taxon>Candidatus Chloroploca</taxon>
    </lineage>
</organism>
<keyword evidence="6" id="KW-0808">Transferase</keyword>
<evidence type="ECO:0000259" key="5">
    <source>
        <dbReference type="Pfam" id="PF00266"/>
    </source>
</evidence>
<dbReference type="GO" id="GO:0008483">
    <property type="term" value="F:transaminase activity"/>
    <property type="evidence" value="ECO:0007669"/>
    <property type="project" value="UniProtKB-KW"/>
</dbReference>
<comment type="cofactor">
    <cofactor evidence="1 4">
        <name>pyridoxal 5'-phosphate</name>
        <dbReference type="ChEBI" id="CHEBI:597326"/>
    </cofactor>
</comment>
<dbReference type="Gene3D" id="3.40.640.10">
    <property type="entry name" value="Type I PLP-dependent aspartate aminotransferase-like (Major domain)"/>
    <property type="match status" value="1"/>
</dbReference>
<evidence type="ECO:0000256" key="1">
    <source>
        <dbReference type="ARBA" id="ARBA00001933"/>
    </source>
</evidence>
<sequence>MSEDLVRYRAEFPITEKYAFLSHAAVSPLNTRIVQAVAAHNQLASTEPPMRFLGQVFQLMGDLRQRLATLINAREASEVVLMPNTAMGLNTAAVSLPLRRGDNVLILEGDYPANVYPWQQLAYKGVLTKVVPQHKGGLDLDMLAARIDRHTRVIALSTAMFATGFRNDIEAVGKLCKERGIYFVVDGIQTLGAFPMDVQACNIDFLAAGSQKWMLSAPGAGFLYVRQELLDELEPGAYVGASSVVDAMNYLDYNLTFPASADRFTLGTPNIYGAVALRESVMLLQEVGIERIQRQVLTHVDTLINDLSERGYTFAADPSPAHRSGIVVINNLPDPDAASKRLDEAGVIATVRGGLRFAPHFYNTTEEVLKVGEVLGDKEFLL</sequence>
<dbReference type="Proteomes" id="UP000220922">
    <property type="component" value="Unassembled WGS sequence"/>
</dbReference>
<dbReference type="Pfam" id="PF00266">
    <property type="entry name" value="Aminotran_5"/>
    <property type="match status" value="1"/>
</dbReference>
<evidence type="ECO:0000256" key="4">
    <source>
        <dbReference type="RuleBase" id="RU004504"/>
    </source>
</evidence>
<comment type="caution">
    <text evidence="6">The sequence shown here is derived from an EMBL/GenBank/DDBJ whole genome shotgun (WGS) entry which is preliminary data.</text>
</comment>
<dbReference type="PROSITE" id="PS00595">
    <property type="entry name" value="AA_TRANSFER_CLASS_5"/>
    <property type="match status" value="1"/>
</dbReference>
<evidence type="ECO:0000313" key="6">
    <source>
        <dbReference type="EMBL" id="PDV99844.1"/>
    </source>
</evidence>
<dbReference type="EMBL" id="LYXE01000063">
    <property type="protein sequence ID" value="PDV99844.1"/>
    <property type="molecule type" value="Genomic_DNA"/>
</dbReference>
<dbReference type="AlphaFoldDB" id="A0A2H3L4R9"/>
<dbReference type="InterPro" id="IPR020578">
    <property type="entry name" value="Aminotrans_V_PyrdxlP_BS"/>
</dbReference>
<keyword evidence="6" id="KW-0032">Aminotransferase</keyword>
<comment type="similarity">
    <text evidence="3">Belongs to the class-V pyridoxal-phosphate-dependent aminotransferase family.</text>
</comment>
<dbReference type="SUPFAM" id="SSF53383">
    <property type="entry name" value="PLP-dependent transferases"/>
    <property type="match status" value="1"/>
</dbReference>
<evidence type="ECO:0000256" key="2">
    <source>
        <dbReference type="ARBA" id="ARBA00022898"/>
    </source>
</evidence>
<gene>
    <name evidence="6" type="ORF">A9Q02_01130</name>
</gene>
<dbReference type="PANTHER" id="PTHR43586">
    <property type="entry name" value="CYSTEINE DESULFURASE"/>
    <property type="match status" value="1"/>
</dbReference>
<dbReference type="InterPro" id="IPR000192">
    <property type="entry name" value="Aminotrans_V_dom"/>
</dbReference>
<accession>A0A2H3L4R9</accession>
<keyword evidence="2" id="KW-0663">Pyridoxal phosphate</keyword>
<dbReference type="InterPro" id="IPR015422">
    <property type="entry name" value="PyrdxlP-dep_Trfase_small"/>
</dbReference>
<name>A0A2H3L4R9_9CHLR</name>